<name>A0A418KLG8_9ACTN</name>
<feature type="domain" description="VOC" evidence="1">
    <location>
        <begin position="7"/>
        <end position="133"/>
    </location>
</feature>
<protein>
    <submittedName>
        <fullName evidence="2">VOC family protein</fullName>
    </submittedName>
</protein>
<dbReference type="RefSeq" id="WP_119661815.1">
    <property type="nucleotide sequence ID" value="NZ_QUAL01000188.1"/>
</dbReference>
<dbReference type="PROSITE" id="PS51819">
    <property type="entry name" value="VOC"/>
    <property type="match status" value="1"/>
</dbReference>
<comment type="caution">
    <text evidence="2">The sequence shown here is derived from an EMBL/GenBank/DDBJ whole genome shotgun (WGS) entry which is preliminary data.</text>
</comment>
<dbReference type="InterPro" id="IPR004360">
    <property type="entry name" value="Glyas_Fos-R_dOase_dom"/>
</dbReference>
<proteinExistence type="predicted"/>
<organism evidence="2 3">
    <name type="scientific">Jiangella rhizosphaerae</name>
    <dbReference type="NCBI Taxonomy" id="2293569"/>
    <lineage>
        <taxon>Bacteria</taxon>
        <taxon>Bacillati</taxon>
        <taxon>Actinomycetota</taxon>
        <taxon>Actinomycetes</taxon>
        <taxon>Jiangellales</taxon>
        <taxon>Jiangellaceae</taxon>
        <taxon>Jiangella</taxon>
    </lineage>
</organism>
<gene>
    <name evidence="2" type="ORF">DY240_21090</name>
</gene>
<dbReference type="Proteomes" id="UP000284057">
    <property type="component" value="Unassembled WGS sequence"/>
</dbReference>
<dbReference type="Pfam" id="PF00903">
    <property type="entry name" value="Glyoxalase"/>
    <property type="match status" value="1"/>
</dbReference>
<evidence type="ECO:0000313" key="3">
    <source>
        <dbReference type="Proteomes" id="UP000284057"/>
    </source>
</evidence>
<evidence type="ECO:0000313" key="2">
    <source>
        <dbReference type="EMBL" id="RIQ18381.1"/>
    </source>
</evidence>
<dbReference type="SUPFAM" id="SSF54593">
    <property type="entry name" value="Glyoxalase/Bleomycin resistance protein/Dihydroxybiphenyl dioxygenase"/>
    <property type="match status" value="1"/>
</dbReference>
<dbReference type="InterPro" id="IPR029068">
    <property type="entry name" value="Glyas_Bleomycin-R_OHBP_Dase"/>
</dbReference>
<evidence type="ECO:0000259" key="1">
    <source>
        <dbReference type="PROSITE" id="PS51819"/>
    </source>
</evidence>
<keyword evidence="3" id="KW-1185">Reference proteome</keyword>
<dbReference type="InterPro" id="IPR037523">
    <property type="entry name" value="VOC_core"/>
</dbReference>
<dbReference type="AlphaFoldDB" id="A0A418KLG8"/>
<dbReference type="Gene3D" id="3.10.180.10">
    <property type="entry name" value="2,3-Dihydroxybiphenyl 1,2-Dioxygenase, domain 1"/>
    <property type="match status" value="1"/>
</dbReference>
<dbReference type="EMBL" id="QUAL01000188">
    <property type="protein sequence ID" value="RIQ18381.1"/>
    <property type="molecule type" value="Genomic_DNA"/>
</dbReference>
<reference evidence="2 3" key="1">
    <citation type="submission" date="2018-09" db="EMBL/GenBank/DDBJ databases">
        <title>Isolation, diversity and antifungal activity of actinobacteria from wheat.</title>
        <authorList>
            <person name="Han C."/>
        </authorList>
    </citation>
    <scope>NUCLEOTIDE SEQUENCE [LARGE SCALE GENOMIC DNA]</scope>
    <source>
        <strain evidence="2 3">NEAU-YY265</strain>
    </source>
</reference>
<sequence>MSIDLRGFCTLNFYAGDMAAARAWYTEVLGRGPYFEATDPASGQVGYYEWRIGDHQDEFGIINAAWRSPADPTTRQAPGGAVMNWHVDDLDGTLATLVELGATVHQPRVDRTHGFANASVVDPFGNIIGLMYNPHWKALADGADGADGADA</sequence>
<dbReference type="OrthoDB" id="4548523at2"/>
<accession>A0A418KLG8</accession>